<keyword evidence="2" id="KW-1185">Reference proteome</keyword>
<reference evidence="2" key="1">
    <citation type="submission" date="2017-10" db="EMBL/GenBank/DDBJ databases">
        <authorList>
            <person name="Kravchenko I.K."/>
            <person name="Grouzdev D.S."/>
        </authorList>
    </citation>
    <scope>NUCLEOTIDE SEQUENCE [LARGE SCALE GENOMIC DNA]</scope>
    <source>
        <strain evidence="2">B2</strain>
    </source>
</reference>
<dbReference type="EMBL" id="PDKW01000035">
    <property type="protein sequence ID" value="PGH59439.1"/>
    <property type="molecule type" value="Genomic_DNA"/>
</dbReference>
<evidence type="ECO:0000313" key="2">
    <source>
        <dbReference type="Proteomes" id="UP000225379"/>
    </source>
</evidence>
<dbReference type="InterPro" id="IPR036388">
    <property type="entry name" value="WH-like_DNA-bd_sf"/>
</dbReference>
<dbReference type="InterPro" id="IPR036390">
    <property type="entry name" value="WH_DNA-bd_sf"/>
</dbReference>
<dbReference type="Proteomes" id="UP000225379">
    <property type="component" value="Unassembled WGS sequence"/>
</dbReference>
<protein>
    <recommendedName>
        <fullName evidence="3">MarR family transcriptional regulator</fullName>
    </recommendedName>
</protein>
<evidence type="ECO:0000313" key="1">
    <source>
        <dbReference type="EMBL" id="PGH59439.1"/>
    </source>
</evidence>
<proteinExistence type="predicted"/>
<gene>
    <name evidence="1" type="ORF">CRT60_00460</name>
</gene>
<organism evidence="1 2">
    <name type="scientific">Azospirillum palustre</name>
    <dbReference type="NCBI Taxonomy" id="2044885"/>
    <lineage>
        <taxon>Bacteria</taxon>
        <taxon>Pseudomonadati</taxon>
        <taxon>Pseudomonadota</taxon>
        <taxon>Alphaproteobacteria</taxon>
        <taxon>Rhodospirillales</taxon>
        <taxon>Azospirillaceae</taxon>
        <taxon>Azospirillum</taxon>
    </lineage>
</organism>
<name>A0A2B8BNY5_9PROT</name>
<accession>A0A2B8BNY5</accession>
<evidence type="ECO:0008006" key="3">
    <source>
        <dbReference type="Google" id="ProtNLM"/>
    </source>
</evidence>
<sequence length="186" mass="19633">MIAMLQECFSGFQRTRQPVPRSGYGGIRAGIVTSSDTNIDVLKPVAAALRRAERRIADLAAQDPKAAAVARHEVESLLAGWLGLPPALSHGIEPLQRLAGSGLSPDGIAVGAAVLTAPSLPVRRRDLSAVSWLLADIGGERPDQARESVISRALARLIDGGWLRREADPADRRQALLSPGPAMTGP</sequence>
<dbReference type="SUPFAM" id="SSF46785">
    <property type="entry name" value="Winged helix' DNA-binding domain"/>
    <property type="match status" value="1"/>
</dbReference>
<comment type="caution">
    <text evidence="1">The sequence shown here is derived from an EMBL/GenBank/DDBJ whole genome shotgun (WGS) entry which is preliminary data.</text>
</comment>
<dbReference type="AlphaFoldDB" id="A0A2B8BNY5"/>
<dbReference type="Gene3D" id="1.10.10.10">
    <property type="entry name" value="Winged helix-like DNA-binding domain superfamily/Winged helix DNA-binding domain"/>
    <property type="match status" value="1"/>
</dbReference>